<gene>
    <name evidence="2" type="ORF">AVEN_65665_1</name>
</gene>
<protein>
    <submittedName>
        <fullName evidence="2">Uncharacterized protein</fullName>
    </submittedName>
</protein>
<accession>A0A4Y2HIJ6</accession>
<organism evidence="2 3">
    <name type="scientific">Araneus ventricosus</name>
    <name type="common">Orbweaver spider</name>
    <name type="synonym">Epeira ventricosa</name>
    <dbReference type="NCBI Taxonomy" id="182803"/>
    <lineage>
        <taxon>Eukaryota</taxon>
        <taxon>Metazoa</taxon>
        <taxon>Ecdysozoa</taxon>
        <taxon>Arthropoda</taxon>
        <taxon>Chelicerata</taxon>
        <taxon>Arachnida</taxon>
        <taxon>Araneae</taxon>
        <taxon>Araneomorphae</taxon>
        <taxon>Entelegynae</taxon>
        <taxon>Araneoidea</taxon>
        <taxon>Araneidae</taxon>
        <taxon>Araneus</taxon>
    </lineage>
</organism>
<name>A0A4Y2HIJ6_ARAVE</name>
<sequence length="92" mass="10309">MDVTRPQAVGCQPNKASVLRKLNLKTLPQSSLQSEFNPHGFTSKMQNHSKSASFQDIESDHWPITEWHCKFMLCAGQPEEGQDSAVPPAPRF</sequence>
<dbReference type="EMBL" id="BGPR01001965">
    <property type="protein sequence ID" value="GBM65214.1"/>
    <property type="molecule type" value="Genomic_DNA"/>
</dbReference>
<dbReference type="Proteomes" id="UP000499080">
    <property type="component" value="Unassembled WGS sequence"/>
</dbReference>
<evidence type="ECO:0000313" key="3">
    <source>
        <dbReference type="Proteomes" id="UP000499080"/>
    </source>
</evidence>
<proteinExistence type="predicted"/>
<reference evidence="2 3" key="1">
    <citation type="journal article" date="2019" name="Sci. Rep.">
        <title>Orb-weaving spider Araneus ventricosus genome elucidates the spidroin gene catalogue.</title>
        <authorList>
            <person name="Kono N."/>
            <person name="Nakamura H."/>
            <person name="Ohtoshi R."/>
            <person name="Moran D.A.P."/>
            <person name="Shinohara A."/>
            <person name="Yoshida Y."/>
            <person name="Fujiwara M."/>
            <person name="Mori M."/>
            <person name="Tomita M."/>
            <person name="Arakawa K."/>
        </authorList>
    </citation>
    <scope>NUCLEOTIDE SEQUENCE [LARGE SCALE GENOMIC DNA]</scope>
</reference>
<evidence type="ECO:0000256" key="1">
    <source>
        <dbReference type="SAM" id="MobiDB-lite"/>
    </source>
</evidence>
<keyword evidence="3" id="KW-1185">Reference proteome</keyword>
<comment type="caution">
    <text evidence="2">The sequence shown here is derived from an EMBL/GenBank/DDBJ whole genome shotgun (WGS) entry which is preliminary data.</text>
</comment>
<feature type="compositionally biased region" description="Polar residues" evidence="1">
    <location>
        <begin position="43"/>
        <end position="55"/>
    </location>
</feature>
<dbReference type="AlphaFoldDB" id="A0A4Y2HIJ6"/>
<evidence type="ECO:0000313" key="2">
    <source>
        <dbReference type="EMBL" id="GBM65214.1"/>
    </source>
</evidence>
<feature type="region of interest" description="Disordered" evidence="1">
    <location>
        <begin position="33"/>
        <end position="55"/>
    </location>
</feature>